<protein>
    <submittedName>
        <fullName evidence="2">Uncharacterized protein</fullName>
    </submittedName>
</protein>
<sequence length="140" mass="14798">MPMALREPVRAALRRGAGGELELSSADLADAAAFVTHALTDSQLAELLGELPRPSRAGAVPRSLGILHGALGPRTGARLGAASSPPVASSSQKEPHSVIDSDEKALQFDLVYTDGGEFSRDYCCRNMLRRDASCYSSTKQ</sequence>
<proteinExistence type="predicted"/>
<evidence type="ECO:0000256" key="1">
    <source>
        <dbReference type="SAM" id="MobiDB-lite"/>
    </source>
</evidence>
<dbReference type="AlphaFoldDB" id="A0A7S1WZ26"/>
<accession>A0A7S1WZ26</accession>
<gene>
    <name evidence="2" type="ORF">TCHU04912_LOCUS2757</name>
</gene>
<organism evidence="2">
    <name type="scientific">Tetraselmis chuii</name>
    <dbReference type="NCBI Taxonomy" id="63592"/>
    <lineage>
        <taxon>Eukaryota</taxon>
        <taxon>Viridiplantae</taxon>
        <taxon>Chlorophyta</taxon>
        <taxon>core chlorophytes</taxon>
        <taxon>Chlorodendrophyceae</taxon>
        <taxon>Chlorodendrales</taxon>
        <taxon>Chlorodendraceae</taxon>
        <taxon>Tetraselmis</taxon>
    </lineage>
</organism>
<dbReference type="EMBL" id="HBGG01005732">
    <property type="protein sequence ID" value="CAD9200524.1"/>
    <property type="molecule type" value="Transcribed_RNA"/>
</dbReference>
<feature type="region of interest" description="Disordered" evidence="1">
    <location>
        <begin position="76"/>
        <end position="99"/>
    </location>
</feature>
<evidence type="ECO:0000313" key="2">
    <source>
        <dbReference type="EMBL" id="CAD9200524.1"/>
    </source>
</evidence>
<feature type="compositionally biased region" description="Low complexity" evidence="1">
    <location>
        <begin position="81"/>
        <end position="91"/>
    </location>
</feature>
<reference evidence="2" key="1">
    <citation type="submission" date="2021-01" db="EMBL/GenBank/DDBJ databases">
        <authorList>
            <person name="Corre E."/>
            <person name="Pelletier E."/>
            <person name="Niang G."/>
            <person name="Scheremetjew M."/>
            <person name="Finn R."/>
            <person name="Kale V."/>
            <person name="Holt S."/>
            <person name="Cochrane G."/>
            <person name="Meng A."/>
            <person name="Brown T."/>
            <person name="Cohen L."/>
        </authorList>
    </citation>
    <scope>NUCLEOTIDE SEQUENCE</scope>
    <source>
        <strain evidence="2">PLY429</strain>
    </source>
</reference>
<name>A0A7S1WZ26_9CHLO</name>